<sequence>MSLGQEDEPPDLVLKLAFQFLVWEDIRTYSTRSHTRILNQVDLVCKGKEYWMKIMTLGVNFVTVF</sequence>
<evidence type="ECO:0000313" key="1">
    <source>
        <dbReference type="EMBL" id="KAK1735236.1"/>
    </source>
</evidence>
<comment type="caution">
    <text evidence="1">The sequence shown here is derived from an EMBL/GenBank/DDBJ whole genome shotgun (WGS) entry which is preliminary data.</text>
</comment>
<organism evidence="1 2">
    <name type="scientific">Skeletonema marinoi</name>
    <dbReference type="NCBI Taxonomy" id="267567"/>
    <lineage>
        <taxon>Eukaryota</taxon>
        <taxon>Sar</taxon>
        <taxon>Stramenopiles</taxon>
        <taxon>Ochrophyta</taxon>
        <taxon>Bacillariophyta</taxon>
        <taxon>Coscinodiscophyceae</taxon>
        <taxon>Thalassiosirophycidae</taxon>
        <taxon>Thalassiosirales</taxon>
        <taxon>Skeletonemataceae</taxon>
        <taxon>Skeletonema</taxon>
        <taxon>Skeletonema marinoi-dohrnii complex</taxon>
    </lineage>
</organism>
<proteinExistence type="predicted"/>
<dbReference type="AlphaFoldDB" id="A0AAD9D5V6"/>
<name>A0AAD9D5V6_9STRA</name>
<evidence type="ECO:0000313" key="2">
    <source>
        <dbReference type="Proteomes" id="UP001224775"/>
    </source>
</evidence>
<gene>
    <name evidence="1" type="ORF">QTG54_014302</name>
</gene>
<dbReference type="Proteomes" id="UP001224775">
    <property type="component" value="Unassembled WGS sequence"/>
</dbReference>
<keyword evidence="2" id="KW-1185">Reference proteome</keyword>
<reference evidence="1" key="1">
    <citation type="submission" date="2023-06" db="EMBL/GenBank/DDBJ databases">
        <title>Survivors Of The Sea: Transcriptome response of Skeletonema marinoi to long-term dormancy.</title>
        <authorList>
            <person name="Pinder M.I.M."/>
            <person name="Kourtchenko O."/>
            <person name="Robertson E.K."/>
            <person name="Larsson T."/>
            <person name="Maumus F."/>
            <person name="Osuna-Cruz C.M."/>
            <person name="Vancaester E."/>
            <person name="Stenow R."/>
            <person name="Vandepoele K."/>
            <person name="Ploug H."/>
            <person name="Bruchert V."/>
            <person name="Godhe A."/>
            <person name="Topel M."/>
        </authorList>
    </citation>
    <scope>NUCLEOTIDE SEQUENCE</scope>
    <source>
        <strain evidence="1">R05AC</strain>
    </source>
</reference>
<accession>A0AAD9D5V6</accession>
<protein>
    <submittedName>
        <fullName evidence="1">Uncharacterized protein</fullName>
    </submittedName>
</protein>
<dbReference type="EMBL" id="JATAAI010000035">
    <property type="protein sequence ID" value="KAK1735236.1"/>
    <property type="molecule type" value="Genomic_DNA"/>
</dbReference>